<dbReference type="Proteomes" id="UP001236652">
    <property type="component" value="Chromosome"/>
</dbReference>
<evidence type="ECO:0000256" key="1">
    <source>
        <dbReference type="SAM" id="SignalP"/>
    </source>
</evidence>
<organism evidence="2 3">
    <name type="scientific">Pontibacillus chungwhensis</name>
    <dbReference type="NCBI Taxonomy" id="265426"/>
    <lineage>
        <taxon>Bacteria</taxon>
        <taxon>Bacillati</taxon>
        <taxon>Bacillota</taxon>
        <taxon>Bacilli</taxon>
        <taxon>Bacillales</taxon>
        <taxon>Bacillaceae</taxon>
        <taxon>Pontibacillus</taxon>
    </lineage>
</organism>
<dbReference type="RefSeq" id="WP_231418355.1">
    <property type="nucleotide sequence ID" value="NZ_CP126446.1"/>
</dbReference>
<accession>A0ABY8UZE4</accession>
<keyword evidence="1" id="KW-0732">Signal</keyword>
<dbReference type="EMBL" id="CP126446">
    <property type="protein sequence ID" value="WIF99066.1"/>
    <property type="molecule type" value="Genomic_DNA"/>
</dbReference>
<proteinExistence type="predicted"/>
<reference evidence="2 3" key="1">
    <citation type="submission" date="2023-05" db="EMBL/GenBank/DDBJ databases">
        <title>Comparative genomics reveals the evidence of polycyclic aromatic hydrocarbons degradation in moderately halophilic genus Pontibacillus.</title>
        <authorList>
            <person name="Yang H."/>
            <person name="Qian Z."/>
        </authorList>
    </citation>
    <scope>NUCLEOTIDE SEQUENCE [LARGE SCALE GENOMIC DNA]</scope>
    <source>
        <strain evidence="3">HN14</strain>
    </source>
</reference>
<feature type="chain" id="PRO_5046605483" description="Lipoprotein" evidence="1">
    <location>
        <begin position="19"/>
        <end position="121"/>
    </location>
</feature>
<evidence type="ECO:0008006" key="4">
    <source>
        <dbReference type="Google" id="ProtNLM"/>
    </source>
</evidence>
<dbReference type="PROSITE" id="PS51257">
    <property type="entry name" value="PROKAR_LIPOPROTEIN"/>
    <property type="match status" value="1"/>
</dbReference>
<feature type="signal peptide" evidence="1">
    <location>
        <begin position="1"/>
        <end position="18"/>
    </location>
</feature>
<name>A0ABY8UZE4_9BACI</name>
<evidence type="ECO:0000313" key="3">
    <source>
        <dbReference type="Proteomes" id="UP001236652"/>
    </source>
</evidence>
<gene>
    <name evidence="2" type="ORF">QNI29_05265</name>
</gene>
<sequence>MKIRVFLTLLLGVLVLSACQNEAFKGVNATSIKAYENKIGSEEGELQFTITDQETIDRLLTDLRRSRTQDVSNADMKMPDLHLDFTRNDRVVLTVGYYTEPMDGARYLYQNKLYNVTTELP</sequence>
<evidence type="ECO:0000313" key="2">
    <source>
        <dbReference type="EMBL" id="WIF99066.1"/>
    </source>
</evidence>
<keyword evidence="3" id="KW-1185">Reference proteome</keyword>
<protein>
    <recommendedName>
        <fullName evidence="4">Lipoprotein</fullName>
    </recommendedName>
</protein>